<accession>A6TJF5</accession>
<evidence type="ECO:0000313" key="1">
    <source>
        <dbReference type="EMBL" id="ABR46323.1"/>
    </source>
</evidence>
<reference evidence="2" key="1">
    <citation type="journal article" date="2016" name="Genome Announc.">
        <title>Complete genome sequence of Alkaliphilus metalliredigens strain QYMF, an alkaliphilic and metal-reducing bacterium isolated from borax-contaminated leachate ponds.</title>
        <authorList>
            <person name="Hwang C."/>
            <person name="Copeland A."/>
            <person name="Lucas S."/>
            <person name="Lapidus A."/>
            <person name="Barry K."/>
            <person name="Detter J.C."/>
            <person name="Glavina Del Rio T."/>
            <person name="Hammon N."/>
            <person name="Israni S."/>
            <person name="Dalin E."/>
            <person name="Tice H."/>
            <person name="Pitluck S."/>
            <person name="Chertkov O."/>
            <person name="Brettin T."/>
            <person name="Bruce D."/>
            <person name="Han C."/>
            <person name="Schmutz J."/>
            <person name="Larimer F."/>
            <person name="Land M.L."/>
            <person name="Hauser L."/>
            <person name="Kyrpides N."/>
            <person name="Mikhailova N."/>
            <person name="Ye Q."/>
            <person name="Zhou J."/>
            <person name="Richardson P."/>
            <person name="Fields M.W."/>
        </authorList>
    </citation>
    <scope>NUCLEOTIDE SEQUENCE [LARGE SCALE GENOMIC DNA]</scope>
    <source>
        <strain evidence="2">QYMF</strain>
    </source>
</reference>
<protein>
    <submittedName>
        <fullName evidence="1">Uncharacterized protein</fullName>
    </submittedName>
</protein>
<dbReference type="AlphaFoldDB" id="A6TJF5"/>
<dbReference type="EMBL" id="CP000724">
    <property type="protein sequence ID" value="ABR46323.1"/>
    <property type="molecule type" value="Genomic_DNA"/>
</dbReference>
<evidence type="ECO:0000313" key="2">
    <source>
        <dbReference type="Proteomes" id="UP000001572"/>
    </source>
</evidence>
<dbReference type="RefSeq" id="WP_011971232.1">
    <property type="nucleotide sequence ID" value="NC_009633.1"/>
</dbReference>
<name>A6TJF5_ALKMQ</name>
<sequence length="58" mass="6723">MNGDRITNLKEFVTAYGGRKSDIEIAEMLEAPIDQVKSERRKLSFDTFKTKISIHHKK</sequence>
<keyword evidence="2" id="KW-1185">Reference proteome</keyword>
<organism evidence="1 2">
    <name type="scientific">Alkaliphilus metalliredigens (strain QYMF)</name>
    <dbReference type="NCBI Taxonomy" id="293826"/>
    <lineage>
        <taxon>Bacteria</taxon>
        <taxon>Bacillati</taxon>
        <taxon>Bacillota</taxon>
        <taxon>Clostridia</taxon>
        <taxon>Peptostreptococcales</taxon>
        <taxon>Natronincolaceae</taxon>
        <taxon>Alkaliphilus</taxon>
    </lineage>
</organism>
<dbReference type="OrthoDB" id="1957779at2"/>
<proteinExistence type="predicted"/>
<dbReference type="KEGG" id="amt:Amet_0080"/>
<gene>
    <name evidence="1" type="ordered locus">Amet_0080</name>
</gene>
<dbReference type="HOGENOM" id="CLU_2969092_0_0_9"/>
<dbReference type="Proteomes" id="UP000001572">
    <property type="component" value="Chromosome"/>
</dbReference>